<evidence type="ECO:0000313" key="2">
    <source>
        <dbReference type="Proteomes" id="UP001055879"/>
    </source>
</evidence>
<dbReference type="EMBL" id="CM042047">
    <property type="protein sequence ID" value="KAI3771409.1"/>
    <property type="molecule type" value="Genomic_DNA"/>
</dbReference>
<sequence length="123" mass="13533">MSHIDLLPLIIQTLCSLSFSTKFSGRVERPAIVPAIVPWHHRRGHYRPDGTAGWIVQRLCLAIVPWHYRPKCTESRGRLAIVTAIVPGALSPAWPVSPIDSTIVELWLTADKNCSSGAGSKQV</sequence>
<proteinExistence type="predicted"/>
<gene>
    <name evidence="1" type="ORF">L6452_02573</name>
</gene>
<keyword evidence="2" id="KW-1185">Reference proteome</keyword>
<dbReference type="Proteomes" id="UP001055879">
    <property type="component" value="Linkage Group LG01"/>
</dbReference>
<name>A0ACB9FJY2_ARCLA</name>
<organism evidence="1 2">
    <name type="scientific">Arctium lappa</name>
    <name type="common">Greater burdock</name>
    <name type="synonym">Lappa major</name>
    <dbReference type="NCBI Taxonomy" id="4217"/>
    <lineage>
        <taxon>Eukaryota</taxon>
        <taxon>Viridiplantae</taxon>
        <taxon>Streptophyta</taxon>
        <taxon>Embryophyta</taxon>
        <taxon>Tracheophyta</taxon>
        <taxon>Spermatophyta</taxon>
        <taxon>Magnoliopsida</taxon>
        <taxon>eudicotyledons</taxon>
        <taxon>Gunneridae</taxon>
        <taxon>Pentapetalae</taxon>
        <taxon>asterids</taxon>
        <taxon>campanulids</taxon>
        <taxon>Asterales</taxon>
        <taxon>Asteraceae</taxon>
        <taxon>Carduoideae</taxon>
        <taxon>Cardueae</taxon>
        <taxon>Arctiinae</taxon>
        <taxon>Arctium</taxon>
    </lineage>
</organism>
<comment type="caution">
    <text evidence="1">The sequence shown here is derived from an EMBL/GenBank/DDBJ whole genome shotgun (WGS) entry which is preliminary data.</text>
</comment>
<reference evidence="2" key="1">
    <citation type="journal article" date="2022" name="Mol. Ecol. Resour.">
        <title>The genomes of chicory, endive, great burdock and yacon provide insights into Asteraceae palaeo-polyploidization history and plant inulin production.</title>
        <authorList>
            <person name="Fan W."/>
            <person name="Wang S."/>
            <person name="Wang H."/>
            <person name="Wang A."/>
            <person name="Jiang F."/>
            <person name="Liu H."/>
            <person name="Zhao H."/>
            <person name="Xu D."/>
            <person name="Zhang Y."/>
        </authorList>
    </citation>
    <scope>NUCLEOTIDE SEQUENCE [LARGE SCALE GENOMIC DNA]</scope>
    <source>
        <strain evidence="2">cv. Niubang</strain>
    </source>
</reference>
<reference evidence="1 2" key="2">
    <citation type="journal article" date="2022" name="Mol. Ecol. Resour.">
        <title>The genomes of chicory, endive, great burdock and yacon provide insights into Asteraceae paleo-polyploidization history and plant inulin production.</title>
        <authorList>
            <person name="Fan W."/>
            <person name="Wang S."/>
            <person name="Wang H."/>
            <person name="Wang A."/>
            <person name="Jiang F."/>
            <person name="Liu H."/>
            <person name="Zhao H."/>
            <person name="Xu D."/>
            <person name="Zhang Y."/>
        </authorList>
    </citation>
    <scope>NUCLEOTIDE SEQUENCE [LARGE SCALE GENOMIC DNA]</scope>
    <source>
        <strain evidence="2">cv. Niubang</strain>
    </source>
</reference>
<protein>
    <submittedName>
        <fullName evidence="1">Uncharacterized protein</fullName>
    </submittedName>
</protein>
<evidence type="ECO:0000313" key="1">
    <source>
        <dbReference type="EMBL" id="KAI3771409.1"/>
    </source>
</evidence>
<accession>A0ACB9FJY2</accession>